<dbReference type="SUPFAM" id="SSF56672">
    <property type="entry name" value="DNA/RNA polymerases"/>
    <property type="match status" value="1"/>
</dbReference>
<dbReference type="CDD" id="cd03586">
    <property type="entry name" value="PolY_Pol_IV_kappa"/>
    <property type="match status" value="1"/>
</dbReference>
<evidence type="ECO:0000256" key="1">
    <source>
        <dbReference type="ARBA" id="ARBA00010945"/>
    </source>
</evidence>
<feature type="binding site" evidence="2">
    <location>
        <position position="109"/>
    </location>
    <ligand>
        <name>Mg(2+)</name>
        <dbReference type="ChEBI" id="CHEBI:18420"/>
    </ligand>
</feature>
<dbReference type="InterPro" id="IPR036775">
    <property type="entry name" value="DNA_pol_Y-fam_lit_finger_sf"/>
</dbReference>
<keyword evidence="2" id="KW-0238">DNA-binding</keyword>
<dbReference type="PROSITE" id="PS50173">
    <property type="entry name" value="UMUC"/>
    <property type="match status" value="1"/>
</dbReference>
<keyword evidence="2" id="KW-0515">Mutator protein</keyword>
<dbReference type="InterPro" id="IPR022880">
    <property type="entry name" value="DNApol_IV"/>
</dbReference>
<dbReference type="PANTHER" id="PTHR11076:SF35">
    <property type="entry name" value="DNA REPAIR PROTEIN HOMOLOG YOBH"/>
    <property type="match status" value="1"/>
</dbReference>
<dbReference type="NCBIfam" id="NF002848">
    <property type="entry name" value="PRK03103.1"/>
    <property type="match status" value="1"/>
</dbReference>
<keyword evidence="2" id="KW-0227">DNA damage</keyword>
<dbReference type="Gene3D" id="3.30.70.270">
    <property type="match status" value="1"/>
</dbReference>
<dbReference type="Gene3D" id="3.30.1490.100">
    <property type="entry name" value="DNA polymerase, Y-family, little finger domain"/>
    <property type="match status" value="1"/>
</dbReference>
<feature type="domain" description="UmuC" evidence="3">
    <location>
        <begin position="9"/>
        <end position="194"/>
    </location>
</feature>
<comment type="similarity">
    <text evidence="1 2">Belongs to the DNA polymerase type-Y family.</text>
</comment>
<keyword evidence="2 4" id="KW-0808">Transferase</keyword>
<dbReference type="Gene3D" id="3.40.1170.60">
    <property type="match status" value="1"/>
</dbReference>
<dbReference type="InterPro" id="IPR050116">
    <property type="entry name" value="DNA_polymerase-Y"/>
</dbReference>
<comment type="catalytic activity">
    <reaction evidence="2">
        <text>DNA(n) + a 2'-deoxyribonucleoside 5'-triphosphate = DNA(n+1) + diphosphate</text>
        <dbReference type="Rhea" id="RHEA:22508"/>
        <dbReference type="Rhea" id="RHEA-COMP:17339"/>
        <dbReference type="Rhea" id="RHEA-COMP:17340"/>
        <dbReference type="ChEBI" id="CHEBI:33019"/>
        <dbReference type="ChEBI" id="CHEBI:61560"/>
        <dbReference type="ChEBI" id="CHEBI:173112"/>
        <dbReference type="EC" id="2.7.7.7"/>
    </reaction>
</comment>
<dbReference type="Pfam" id="PF00817">
    <property type="entry name" value="IMS"/>
    <property type="match status" value="1"/>
</dbReference>
<dbReference type="InterPro" id="IPR043502">
    <property type="entry name" value="DNA/RNA_pol_sf"/>
</dbReference>
<evidence type="ECO:0000313" key="5">
    <source>
        <dbReference type="Proteomes" id="UP001241848"/>
    </source>
</evidence>
<comment type="subunit">
    <text evidence="2">Monomer.</text>
</comment>
<dbReference type="InterPro" id="IPR043128">
    <property type="entry name" value="Rev_trsase/Diguanyl_cyclase"/>
</dbReference>
<sequence>MTKINERTIFLADCQSFYASVEKAEHPEYKNRPLAVAGDPSRSSGIILAACPIAKQFGVTTAERLGEALKKCPDLVIVRPRMKHYIDVSLAITDIYRKYTDLVEVYSVDEQFLDVSGSLSIFGDPLAIAREIQQRVLRRTEVSVRIGISSNKVLAKIATDIWAKKNDSGLFTLPKTEVEPLLWPQPVGKMFGVGSRMTIHFTRLGMTTIGDIARTPLPVLKSKFRAYFGKQSDIQAEVMWRTANGLDDSPVAPYTFSTSQKSIGHMITLPRDYLKSHEVETILLELTEEVCRDSRRKGYMGSVVTVSCMYSPYETPTGFSRQMKLSGSTNNTNKIYTAVKEIFYKFWDQMPVRRLGISLSGLTDAETYQLSFFEDEERARSLEKATDSIKERYGSAAIIRASSLTHAGQALERALKIGGHYK</sequence>
<keyword evidence="2" id="KW-0460">Magnesium</keyword>
<reference evidence="4 5" key="1">
    <citation type="submission" date="2022-10" db="EMBL/GenBank/DDBJ databases">
        <title>Paenibacillus description and whole genome data of maize root bacterial community.</title>
        <authorList>
            <person name="Marton D."/>
            <person name="Farkas M."/>
            <person name="Cserhati M."/>
        </authorList>
    </citation>
    <scope>NUCLEOTIDE SEQUENCE [LARGE SCALE GENOMIC DNA]</scope>
    <source>
        <strain evidence="4 5">P96</strain>
    </source>
</reference>
<dbReference type="Proteomes" id="UP001241848">
    <property type="component" value="Unassembled WGS sequence"/>
</dbReference>
<keyword evidence="2 4" id="KW-0548">Nucleotidyltransferase</keyword>
<keyword evidence="2" id="KW-0234">DNA repair</keyword>
<dbReference type="RefSeq" id="WP_305754419.1">
    <property type="nucleotide sequence ID" value="NZ_JAPCKK010000014.1"/>
</dbReference>
<organism evidence="4 5">
    <name type="scientific">Paenibacillus zeirhizosphaerae</name>
    <dbReference type="NCBI Taxonomy" id="2987519"/>
    <lineage>
        <taxon>Bacteria</taxon>
        <taxon>Bacillati</taxon>
        <taxon>Bacillota</taxon>
        <taxon>Bacilli</taxon>
        <taxon>Bacillales</taxon>
        <taxon>Paenibacillaceae</taxon>
        <taxon>Paenibacillus</taxon>
    </lineage>
</organism>
<keyword evidence="2" id="KW-0479">Metal-binding</keyword>
<comment type="subcellular location">
    <subcellularLocation>
        <location evidence="2">Cytoplasm</location>
    </subcellularLocation>
</comment>
<name>A0ABT9FQA1_9BACL</name>
<accession>A0ABT9FQA1</accession>
<keyword evidence="2" id="KW-0963">Cytoplasm</keyword>
<dbReference type="InterPro" id="IPR017961">
    <property type="entry name" value="DNA_pol_Y-fam_little_finger"/>
</dbReference>
<dbReference type="PANTHER" id="PTHR11076">
    <property type="entry name" value="DNA REPAIR POLYMERASE UMUC / TRANSFERASE FAMILY MEMBER"/>
    <property type="match status" value="1"/>
</dbReference>
<feature type="binding site" evidence="2">
    <location>
        <position position="13"/>
    </location>
    <ligand>
        <name>Mg(2+)</name>
        <dbReference type="ChEBI" id="CHEBI:18420"/>
    </ligand>
</feature>
<keyword evidence="2" id="KW-0239">DNA-directed DNA polymerase</keyword>
<comment type="cofactor">
    <cofactor evidence="2">
        <name>Mg(2+)</name>
        <dbReference type="ChEBI" id="CHEBI:18420"/>
    </cofactor>
    <text evidence="2">Binds 2 magnesium ions per subunit.</text>
</comment>
<dbReference type="EC" id="2.7.7.7" evidence="2"/>
<feature type="site" description="Substrate discrimination" evidence="2">
    <location>
        <position position="18"/>
    </location>
</feature>
<comment type="function">
    <text evidence="2">Poorly processive, error-prone DNA polymerase involved in untargeted mutagenesis. Copies undamaged DNA at stalled replication forks, which arise in vivo from mismatched or misaligned primer ends. These misaligned primers can be extended by PolIV. Exhibits no 3'-5' exonuclease (proofreading) activity. May be involved in translesional synthesis, in conjunction with the beta clamp from PolIII.</text>
</comment>
<dbReference type="Gene3D" id="1.10.150.20">
    <property type="entry name" value="5' to 3' exonuclease, C-terminal subdomain"/>
    <property type="match status" value="1"/>
</dbReference>
<keyword evidence="2" id="KW-0235">DNA replication</keyword>
<dbReference type="InterPro" id="IPR001126">
    <property type="entry name" value="UmuC"/>
</dbReference>
<proteinExistence type="inferred from homology"/>
<dbReference type="HAMAP" id="MF_01113">
    <property type="entry name" value="DNApol_IV"/>
    <property type="match status" value="1"/>
</dbReference>
<evidence type="ECO:0000256" key="2">
    <source>
        <dbReference type="HAMAP-Rule" id="MF_01113"/>
    </source>
</evidence>
<dbReference type="GO" id="GO:0003887">
    <property type="term" value="F:DNA-directed DNA polymerase activity"/>
    <property type="evidence" value="ECO:0007669"/>
    <property type="project" value="UniProtKB-EC"/>
</dbReference>
<keyword evidence="5" id="KW-1185">Reference proteome</keyword>
<gene>
    <name evidence="2" type="primary">dinB</name>
    <name evidence="4" type="ORF">OIN60_08440</name>
</gene>
<comment type="caution">
    <text evidence="4">The sequence shown here is derived from an EMBL/GenBank/DDBJ whole genome shotgun (WGS) entry which is preliminary data.</text>
</comment>
<dbReference type="SUPFAM" id="SSF100879">
    <property type="entry name" value="Lesion bypass DNA polymerase (Y-family), little finger domain"/>
    <property type="match status" value="1"/>
</dbReference>
<feature type="active site" evidence="2">
    <location>
        <position position="110"/>
    </location>
</feature>
<evidence type="ECO:0000259" key="3">
    <source>
        <dbReference type="PROSITE" id="PS50173"/>
    </source>
</evidence>
<evidence type="ECO:0000313" key="4">
    <source>
        <dbReference type="EMBL" id="MDP4096800.1"/>
    </source>
</evidence>
<protein>
    <recommendedName>
        <fullName evidence="2">DNA polymerase IV</fullName>
        <shortName evidence="2">Pol IV</shortName>
        <ecNumber evidence="2">2.7.7.7</ecNumber>
    </recommendedName>
</protein>
<dbReference type="Pfam" id="PF11799">
    <property type="entry name" value="IMS_C"/>
    <property type="match status" value="1"/>
</dbReference>
<dbReference type="EMBL" id="JAPCKK010000014">
    <property type="protein sequence ID" value="MDP4096800.1"/>
    <property type="molecule type" value="Genomic_DNA"/>
</dbReference>